<evidence type="ECO:0000256" key="2">
    <source>
        <dbReference type="ARBA" id="ARBA00023002"/>
    </source>
</evidence>
<dbReference type="GO" id="GO:0004791">
    <property type="term" value="F:thioredoxin-disulfide reductase (NADPH) activity"/>
    <property type="evidence" value="ECO:0007669"/>
    <property type="project" value="UniProtKB-EC"/>
</dbReference>
<organism evidence="4 5">
    <name type="scientific">Methanolobus sediminis</name>
    <dbReference type="NCBI Taxonomy" id="3072978"/>
    <lineage>
        <taxon>Archaea</taxon>
        <taxon>Methanobacteriati</taxon>
        <taxon>Methanobacteriota</taxon>
        <taxon>Stenosarchaea group</taxon>
        <taxon>Methanomicrobia</taxon>
        <taxon>Methanosarcinales</taxon>
        <taxon>Methanosarcinaceae</taxon>
        <taxon>Methanolobus</taxon>
    </lineage>
</organism>
<evidence type="ECO:0000259" key="3">
    <source>
        <dbReference type="Pfam" id="PF07992"/>
    </source>
</evidence>
<dbReference type="PANTHER" id="PTHR48105">
    <property type="entry name" value="THIOREDOXIN REDUCTASE 1-RELATED-RELATED"/>
    <property type="match status" value="1"/>
</dbReference>
<feature type="domain" description="FAD/NAD(P)-binding" evidence="3">
    <location>
        <begin position="5"/>
        <end position="289"/>
    </location>
</feature>
<dbReference type="InterPro" id="IPR005982">
    <property type="entry name" value="Thioredox_Rdtase"/>
</dbReference>
<dbReference type="Pfam" id="PF07992">
    <property type="entry name" value="Pyr_redox_2"/>
    <property type="match status" value="1"/>
</dbReference>
<gene>
    <name evidence="4" type="primary">trxB</name>
    <name evidence="4" type="ORF">RE474_02605</name>
</gene>
<dbReference type="GeneID" id="84231572"/>
<keyword evidence="2 4" id="KW-0560">Oxidoreductase</keyword>
<sequence>MINMYDLIIIGGGPAGMTAAIYAVRYGLNTLVLEKNVVPGQIATADRVENYPGFPSISGMELMNKFREHAEHTGVKIQNADVKTVKDEDDKKVVVTDNGDFEAIAVIVATGANPRRLGVPGEDKFLTKGVSYCATCDGPFYSGLNVIVVGGGESAVTDALILSDIAEKVYVVHRRDELRACSLLQKRAFDKENITFIWDTVVQEIKGSDLVERVVLKNTKTNELTEMEIDGIFIYVGINPNTSMVDVEKQDAGFIVTDDKMECSVPGIFAAGDCRRTSMWQVVTAVSDGAVAAMSAHEYITSVKFDS</sequence>
<dbReference type="AlphaFoldDB" id="A0AA51YM68"/>
<keyword evidence="1" id="KW-0285">Flavoprotein</keyword>
<evidence type="ECO:0000313" key="4">
    <source>
        <dbReference type="EMBL" id="WMW25632.1"/>
    </source>
</evidence>
<dbReference type="Gene3D" id="3.50.50.60">
    <property type="entry name" value="FAD/NAD(P)-binding domain"/>
    <property type="match status" value="2"/>
</dbReference>
<dbReference type="InterPro" id="IPR023753">
    <property type="entry name" value="FAD/NAD-binding_dom"/>
</dbReference>
<dbReference type="InterPro" id="IPR050097">
    <property type="entry name" value="Ferredoxin-NADP_redctase_2"/>
</dbReference>
<proteinExistence type="predicted"/>
<dbReference type="GO" id="GO:0005737">
    <property type="term" value="C:cytoplasm"/>
    <property type="evidence" value="ECO:0007669"/>
    <property type="project" value="InterPro"/>
</dbReference>
<dbReference type="KEGG" id="mseb:RE474_02605"/>
<accession>A0AA51YM68</accession>
<dbReference type="EMBL" id="CP133592">
    <property type="protein sequence ID" value="WMW25632.1"/>
    <property type="molecule type" value="Genomic_DNA"/>
</dbReference>
<dbReference type="NCBIfam" id="TIGR01292">
    <property type="entry name" value="TRX_reduct"/>
    <property type="match status" value="1"/>
</dbReference>
<dbReference type="RefSeq" id="WP_309311434.1">
    <property type="nucleotide sequence ID" value="NZ_CP133592.1"/>
</dbReference>
<dbReference type="SUPFAM" id="SSF51905">
    <property type="entry name" value="FAD/NAD(P)-binding domain"/>
    <property type="match status" value="1"/>
</dbReference>
<dbReference type="InterPro" id="IPR036188">
    <property type="entry name" value="FAD/NAD-bd_sf"/>
</dbReference>
<evidence type="ECO:0000313" key="5">
    <source>
        <dbReference type="Proteomes" id="UP001182908"/>
    </source>
</evidence>
<dbReference type="PRINTS" id="PR00368">
    <property type="entry name" value="FADPNR"/>
</dbReference>
<protein>
    <submittedName>
        <fullName evidence="4">Thioredoxin-disulfide reductase</fullName>
        <ecNumber evidence="4">1.8.1.9</ecNumber>
    </submittedName>
</protein>
<evidence type="ECO:0000256" key="1">
    <source>
        <dbReference type="ARBA" id="ARBA00022630"/>
    </source>
</evidence>
<dbReference type="GO" id="GO:0019430">
    <property type="term" value="P:removal of superoxide radicals"/>
    <property type="evidence" value="ECO:0007669"/>
    <property type="project" value="InterPro"/>
</dbReference>
<dbReference type="EC" id="1.8.1.9" evidence="4"/>
<keyword evidence="5" id="KW-1185">Reference proteome</keyword>
<dbReference type="Proteomes" id="UP001182908">
    <property type="component" value="Chromosome"/>
</dbReference>
<reference evidence="4 5" key="1">
    <citation type="submission" date="2023-08" db="EMBL/GenBank/DDBJ databases">
        <title>Methanolobus mangrovi sp. nov. and Methanolobus sediminis sp. nov, two novel methylotrophic methanogens isolated from mangrove sediments in China.</title>
        <authorList>
            <person name="Zhou J."/>
        </authorList>
    </citation>
    <scope>NUCLEOTIDE SEQUENCE [LARGE SCALE GENOMIC DNA]</scope>
    <source>
        <strain evidence="4 5">FTZ6</strain>
    </source>
</reference>
<dbReference type="PRINTS" id="PR00469">
    <property type="entry name" value="PNDRDTASEII"/>
</dbReference>
<name>A0AA51YM68_9EURY</name>